<dbReference type="InterPro" id="IPR001387">
    <property type="entry name" value="Cro/C1-type_HTH"/>
</dbReference>
<keyword evidence="4" id="KW-1185">Reference proteome</keyword>
<evidence type="ECO:0000259" key="2">
    <source>
        <dbReference type="SMART" id="SM00530"/>
    </source>
</evidence>
<comment type="caution">
    <text evidence="3">The sequence shown here is derived from an EMBL/GenBank/DDBJ whole genome shotgun (WGS) entry which is preliminary data.</text>
</comment>
<dbReference type="Gene3D" id="1.10.260.40">
    <property type="entry name" value="lambda repressor-like DNA-binding domains"/>
    <property type="match status" value="1"/>
</dbReference>
<dbReference type="InterPro" id="IPR010982">
    <property type="entry name" value="Lambda_DNA-bd_dom_sf"/>
</dbReference>
<evidence type="ECO:0000256" key="1">
    <source>
        <dbReference type="SAM" id="MobiDB-lite"/>
    </source>
</evidence>
<dbReference type="Pfam" id="PF19054">
    <property type="entry name" value="DUF5753"/>
    <property type="match status" value="1"/>
</dbReference>
<dbReference type="Proteomes" id="UP001518976">
    <property type="component" value="Unassembled WGS sequence"/>
</dbReference>
<evidence type="ECO:0000313" key="4">
    <source>
        <dbReference type="Proteomes" id="UP001518976"/>
    </source>
</evidence>
<dbReference type="Pfam" id="PF13560">
    <property type="entry name" value="HTH_31"/>
    <property type="match status" value="1"/>
</dbReference>
<dbReference type="CDD" id="cd00093">
    <property type="entry name" value="HTH_XRE"/>
    <property type="match status" value="1"/>
</dbReference>
<gene>
    <name evidence="3" type="ORF">JW592_10820</name>
</gene>
<feature type="region of interest" description="Disordered" evidence="1">
    <location>
        <begin position="1"/>
        <end position="25"/>
    </location>
</feature>
<evidence type="ECO:0000313" key="3">
    <source>
        <dbReference type="EMBL" id="MBO8185954.1"/>
    </source>
</evidence>
<protein>
    <submittedName>
        <fullName evidence="3">Helix-turn-helix domain-containing protein</fullName>
    </submittedName>
</protein>
<proteinExistence type="predicted"/>
<dbReference type="EMBL" id="JAFFZN010000008">
    <property type="protein sequence ID" value="MBO8185954.1"/>
    <property type="molecule type" value="Genomic_DNA"/>
</dbReference>
<dbReference type="SUPFAM" id="SSF47413">
    <property type="entry name" value="lambda repressor-like DNA-binding domains"/>
    <property type="match status" value="1"/>
</dbReference>
<dbReference type="InterPro" id="IPR043917">
    <property type="entry name" value="DUF5753"/>
</dbReference>
<sequence length="301" mass="34109">MPCGPSPSRTASTGPDRRVSKQAQEAREALGARLRGFRKDAGFDSGRALARALGWQESKVSRLENGKQNASESDIRAWCEATDQHGHIPDLIATVRHIDELWLEWRRQLQTGVETRQKKSLPVYAKTRVFRIWNPNMIWGTFQTAEYAAEVFQQGVSFYEFPDDTEAAVAKRLERQRYLYEGNRIYNVLLGEQALYANIGGPDVMRDQSDRLTALMGLPRVSLGIVPSTAPTAIWLGHSFSMFDDRLVLVETFSAELSVTQPREIELYARAFSLLQQSAVYGETARGLIHTARKYFDRHRA</sequence>
<dbReference type="SMART" id="SM00530">
    <property type="entry name" value="HTH_XRE"/>
    <property type="match status" value="1"/>
</dbReference>
<organism evidence="3 4">
    <name type="scientific">Streptomyces spirodelae</name>
    <dbReference type="NCBI Taxonomy" id="2812904"/>
    <lineage>
        <taxon>Bacteria</taxon>
        <taxon>Bacillati</taxon>
        <taxon>Actinomycetota</taxon>
        <taxon>Actinomycetes</taxon>
        <taxon>Kitasatosporales</taxon>
        <taxon>Streptomycetaceae</taxon>
        <taxon>Streptomyces</taxon>
    </lineage>
</organism>
<feature type="domain" description="HTH cro/C1-type" evidence="2">
    <location>
        <begin position="33"/>
        <end position="89"/>
    </location>
</feature>
<accession>A0ABS3WS70</accession>
<feature type="compositionally biased region" description="Basic and acidic residues" evidence="1">
    <location>
        <begin position="15"/>
        <end position="25"/>
    </location>
</feature>
<reference evidence="3 4" key="1">
    <citation type="submission" date="2021-02" db="EMBL/GenBank/DDBJ databases">
        <title>Streptomyces spirodelae sp. nov., isolated from duckweed.</title>
        <authorList>
            <person name="Saimee Y."/>
            <person name="Duangmal K."/>
        </authorList>
    </citation>
    <scope>NUCLEOTIDE SEQUENCE [LARGE SCALE GENOMIC DNA]</scope>
    <source>
        <strain evidence="3 4">DW4-2</strain>
    </source>
</reference>
<name>A0ABS3WS70_9ACTN</name>